<feature type="compositionally biased region" description="Low complexity" evidence="1">
    <location>
        <begin position="28"/>
        <end position="57"/>
    </location>
</feature>
<keyword evidence="2" id="KW-0732">Signal</keyword>
<gene>
    <name evidence="3" type="ORF">FV139_17255</name>
</gene>
<feature type="compositionally biased region" description="Basic residues" evidence="1">
    <location>
        <begin position="58"/>
        <end position="67"/>
    </location>
</feature>
<dbReference type="RefSeq" id="WP_148069726.1">
    <property type="nucleotide sequence ID" value="NZ_VRZA01000007.1"/>
</dbReference>
<feature type="region of interest" description="Disordered" evidence="1">
    <location>
        <begin position="26"/>
        <end position="67"/>
    </location>
</feature>
<feature type="chain" id="PRO_5023073203" evidence="2">
    <location>
        <begin position="25"/>
        <end position="93"/>
    </location>
</feature>
<name>A0A5C8ZQL0_9GAMM</name>
<evidence type="ECO:0000313" key="3">
    <source>
        <dbReference type="EMBL" id="TXS90728.1"/>
    </source>
</evidence>
<dbReference type="Proteomes" id="UP000321039">
    <property type="component" value="Unassembled WGS sequence"/>
</dbReference>
<accession>A0A5C8ZQL0</accession>
<evidence type="ECO:0000256" key="2">
    <source>
        <dbReference type="SAM" id="SignalP"/>
    </source>
</evidence>
<evidence type="ECO:0000256" key="1">
    <source>
        <dbReference type="SAM" id="MobiDB-lite"/>
    </source>
</evidence>
<reference evidence="3 4" key="1">
    <citation type="submission" date="2019-08" db="EMBL/GenBank/DDBJ databases">
        <title>Parahaliea maris sp. nov., isolated from the surface seawater.</title>
        <authorList>
            <person name="Liu Y."/>
        </authorList>
    </citation>
    <scope>NUCLEOTIDE SEQUENCE [LARGE SCALE GENOMIC DNA]</scope>
    <source>
        <strain evidence="3 4">HSLHS9</strain>
    </source>
</reference>
<organism evidence="3 4">
    <name type="scientific">Parahaliea maris</name>
    <dbReference type="NCBI Taxonomy" id="2716870"/>
    <lineage>
        <taxon>Bacteria</taxon>
        <taxon>Pseudomonadati</taxon>
        <taxon>Pseudomonadota</taxon>
        <taxon>Gammaproteobacteria</taxon>
        <taxon>Cellvibrionales</taxon>
        <taxon>Halieaceae</taxon>
        <taxon>Parahaliea</taxon>
    </lineage>
</organism>
<sequence length="93" mass="9717">MLPTRYLSSFAALLLTVAIGSTLGAPEAAAQRGKSQGQQGQAQQSGSLSPQQAAARAQSRHGGKVLKVTRKGKGYSVRLLLDNGRVITVNVKD</sequence>
<keyword evidence="4" id="KW-1185">Reference proteome</keyword>
<dbReference type="EMBL" id="VRZA01000007">
    <property type="protein sequence ID" value="TXS90728.1"/>
    <property type="molecule type" value="Genomic_DNA"/>
</dbReference>
<feature type="signal peptide" evidence="2">
    <location>
        <begin position="1"/>
        <end position="24"/>
    </location>
</feature>
<comment type="caution">
    <text evidence="3">The sequence shown here is derived from an EMBL/GenBank/DDBJ whole genome shotgun (WGS) entry which is preliminary data.</text>
</comment>
<dbReference type="AlphaFoldDB" id="A0A5C8ZQL0"/>
<evidence type="ECO:0000313" key="4">
    <source>
        <dbReference type="Proteomes" id="UP000321039"/>
    </source>
</evidence>
<protein>
    <submittedName>
        <fullName evidence="3">PepSY domain-containing protein</fullName>
    </submittedName>
</protein>
<proteinExistence type="predicted"/>